<dbReference type="EMBL" id="QQAX01000029">
    <property type="protein sequence ID" value="RDI39057.1"/>
    <property type="molecule type" value="Genomic_DNA"/>
</dbReference>
<dbReference type="OrthoDB" id="9812089at2"/>
<dbReference type="Gene3D" id="3.10.450.50">
    <property type="match status" value="1"/>
</dbReference>
<dbReference type="Pfam" id="PF12680">
    <property type="entry name" value="SnoaL_2"/>
    <property type="match status" value="1"/>
</dbReference>
<feature type="domain" description="SnoaL-like" evidence="2">
    <location>
        <begin position="36"/>
        <end position="132"/>
    </location>
</feature>
<organism evidence="3 4">
    <name type="scientific">Aquicella lusitana</name>
    <dbReference type="NCBI Taxonomy" id="254246"/>
    <lineage>
        <taxon>Bacteria</taxon>
        <taxon>Pseudomonadati</taxon>
        <taxon>Pseudomonadota</taxon>
        <taxon>Gammaproteobacteria</taxon>
        <taxon>Legionellales</taxon>
        <taxon>Coxiellaceae</taxon>
        <taxon>Aquicella</taxon>
    </lineage>
</organism>
<reference evidence="3 4" key="1">
    <citation type="submission" date="2018-07" db="EMBL/GenBank/DDBJ databases">
        <title>Genomic Encyclopedia of Type Strains, Phase IV (KMG-IV): sequencing the most valuable type-strain genomes for metagenomic binning, comparative biology and taxonomic classification.</title>
        <authorList>
            <person name="Goeker M."/>
        </authorList>
    </citation>
    <scope>NUCLEOTIDE SEQUENCE [LARGE SCALE GENOMIC DNA]</scope>
    <source>
        <strain evidence="3 4">DSM 16500</strain>
    </source>
</reference>
<dbReference type="SUPFAM" id="SSF54427">
    <property type="entry name" value="NTF2-like"/>
    <property type="match status" value="1"/>
</dbReference>
<dbReference type="Proteomes" id="UP000254720">
    <property type="component" value="Unassembled WGS sequence"/>
</dbReference>
<evidence type="ECO:0000313" key="3">
    <source>
        <dbReference type="EMBL" id="RDI39057.1"/>
    </source>
</evidence>
<protein>
    <submittedName>
        <fullName evidence="3">Putative SnoaL-like aldol condensation-catalyzing enzyme</fullName>
    </submittedName>
</protein>
<dbReference type="AlphaFoldDB" id="A0A370G5F5"/>
<keyword evidence="4" id="KW-1185">Reference proteome</keyword>
<gene>
    <name evidence="3" type="ORF">C8D86_12913</name>
</gene>
<dbReference type="RefSeq" id="WP_114835265.1">
    <property type="nucleotide sequence ID" value="NZ_LR699114.1"/>
</dbReference>
<feature type="signal peptide" evidence="1">
    <location>
        <begin position="1"/>
        <end position="21"/>
    </location>
</feature>
<keyword evidence="1" id="KW-0732">Signal</keyword>
<evidence type="ECO:0000256" key="1">
    <source>
        <dbReference type="SAM" id="SignalP"/>
    </source>
</evidence>
<dbReference type="GO" id="GO:0030638">
    <property type="term" value="P:polyketide metabolic process"/>
    <property type="evidence" value="ECO:0007669"/>
    <property type="project" value="InterPro"/>
</dbReference>
<evidence type="ECO:0000259" key="2">
    <source>
        <dbReference type="Pfam" id="PF12680"/>
    </source>
</evidence>
<dbReference type="PANTHER" id="PTHR38436:SF1">
    <property type="entry name" value="ESTER CYCLASE"/>
    <property type="match status" value="1"/>
</dbReference>
<dbReference type="InterPro" id="IPR037401">
    <property type="entry name" value="SnoaL-like"/>
</dbReference>
<evidence type="ECO:0000313" key="4">
    <source>
        <dbReference type="Proteomes" id="UP000254720"/>
    </source>
</evidence>
<dbReference type="InterPro" id="IPR032710">
    <property type="entry name" value="NTF2-like_dom_sf"/>
</dbReference>
<proteinExistence type="predicted"/>
<sequence length="150" mass="16964">MRKIILLAIMMLLFTTHAAYACSDEKQQAINKQNVVAFYNEVINNKNFAAASAYLGSRYTQHNPTAADGPEGLKAFIQYLRDNYPKAHSDIKRVFASGNYVILQVHSVREPGTRGRAIFDLFKLEKGKIVEHWDAVQEIPEKSANVNTMF</sequence>
<accession>A0A370G5F5</accession>
<dbReference type="PANTHER" id="PTHR38436">
    <property type="entry name" value="POLYKETIDE CYCLASE SNOAL-LIKE DOMAIN"/>
    <property type="match status" value="1"/>
</dbReference>
<name>A0A370G5F5_9COXI</name>
<feature type="chain" id="PRO_5016672357" evidence="1">
    <location>
        <begin position="22"/>
        <end position="150"/>
    </location>
</feature>
<dbReference type="InterPro" id="IPR009959">
    <property type="entry name" value="Cyclase_SnoaL-like"/>
</dbReference>
<comment type="caution">
    <text evidence="3">The sequence shown here is derived from an EMBL/GenBank/DDBJ whole genome shotgun (WGS) entry which is preliminary data.</text>
</comment>
<dbReference type="PROSITE" id="PS51257">
    <property type="entry name" value="PROKAR_LIPOPROTEIN"/>
    <property type="match status" value="1"/>
</dbReference>